<feature type="region of interest" description="Disordered" evidence="2">
    <location>
        <begin position="79"/>
        <end position="195"/>
    </location>
</feature>
<reference evidence="5" key="1">
    <citation type="journal article" date="2019" name="Plant Biotechnol. J.">
        <title>Genome sequencing of the Australian wild diploid species Gossypium australe highlights disease resistance and delayed gland morphogenesis.</title>
        <authorList>
            <person name="Cai Y."/>
            <person name="Cai X."/>
            <person name="Wang Q."/>
            <person name="Wang P."/>
            <person name="Zhang Y."/>
            <person name="Cai C."/>
            <person name="Xu Y."/>
            <person name="Wang K."/>
            <person name="Zhou Z."/>
            <person name="Wang C."/>
            <person name="Geng S."/>
            <person name="Li B."/>
            <person name="Dong Q."/>
            <person name="Hou Y."/>
            <person name="Wang H."/>
            <person name="Ai P."/>
            <person name="Liu Z."/>
            <person name="Yi F."/>
            <person name="Sun M."/>
            <person name="An G."/>
            <person name="Cheng J."/>
            <person name="Zhang Y."/>
            <person name="Shi Q."/>
            <person name="Xie Y."/>
            <person name="Shi X."/>
            <person name="Chang Y."/>
            <person name="Huang F."/>
            <person name="Chen Y."/>
            <person name="Hong S."/>
            <person name="Mi L."/>
            <person name="Sun Q."/>
            <person name="Zhang L."/>
            <person name="Zhou B."/>
            <person name="Peng R."/>
            <person name="Zhang X."/>
            <person name="Liu F."/>
        </authorList>
    </citation>
    <scope>NUCLEOTIDE SEQUENCE [LARGE SCALE GENOMIC DNA]</scope>
    <source>
        <strain evidence="5">cv. PA1801</strain>
    </source>
</reference>
<dbReference type="InterPro" id="IPR050951">
    <property type="entry name" value="Retrovirus_Pol_polyprotein"/>
</dbReference>
<dbReference type="InterPro" id="IPR012337">
    <property type="entry name" value="RNaseH-like_sf"/>
</dbReference>
<evidence type="ECO:0000256" key="1">
    <source>
        <dbReference type="ARBA" id="ARBA00023268"/>
    </source>
</evidence>
<sequence>MDPNRAIVDEVESNAPAPAHGTALSDSRPLTGSQRGEAKKDFFQMMNEWAEGFRANVDDDPERAEFWLENTIRVFDELSYTPAESEAFSREKRKANSEARDSKKRPMNKPYHSSSNKSRDLFSQSNASVGYQNRDRENQHVNSKAQATSISKLSEKEKVQNARSSNTIVRGRPLRNTGNVSSGRGMTRDSSGRSEARASARAYAIRAREKVSSLDVIINTFSLYDTNVIALIDPGSTHSYVFRCDFGYVRKGRYAYLAYVLDTKVSEKKIESVPVVCEYSDVFPEELSGLPPVRDLKGATVFSNIDLRSSYYQLQVKDSDLPETAFRTRCGHYEFLVMPFGLTNAPAIFMDLMNRIFRPYLDRFVFVFIDGILIYSRDEFEHAEHLRIVLQTLRDKQLYAKFNKCDFSLRKVKFLGHIVSADDFRVNPSKIFAVIDWKPPRNVSEVRSFLGLAGYYRHFVKGFLLIATPMTKLLQKDVKFEWSEKCQQSFDQLKALLTEAPVLVQPESDKEFVIYSDTSLNGLVADALSRKSLFALRAMNTQLTLSDDGSILAELKAKPIFLQQICEAQKCDSELQAKRVQCESTSDLEYQIGSDDCLMFRDRICVPKNLEFTLACDDTRAEMGQSYNGFVSGLPLTLKKKDVIWVVIDRLTKSAHFIPVRTDYSLDRLAELYIAEIVRLHRVPILIISNRDLRFTLWFWKKLQEALGTKLNFSTAFHSQTDGQSERIIQILEDMLRCCVLEFEETEEKMKVIHDCLKAASDHQKSYVDLK</sequence>
<dbReference type="Proteomes" id="UP000325315">
    <property type="component" value="Unassembled WGS sequence"/>
</dbReference>
<keyword evidence="1" id="KW-0511">Multifunctional enzyme</keyword>
<dbReference type="CDD" id="cd01647">
    <property type="entry name" value="RT_LTR"/>
    <property type="match status" value="1"/>
</dbReference>
<dbReference type="InterPro" id="IPR001584">
    <property type="entry name" value="Integrase_cat-core"/>
</dbReference>
<dbReference type="SUPFAM" id="SSF56672">
    <property type="entry name" value="DNA/RNA polymerases"/>
    <property type="match status" value="1"/>
</dbReference>
<comment type="caution">
    <text evidence="4">The sequence shown here is derived from an EMBL/GenBank/DDBJ whole genome shotgun (WGS) entry which is preliminary data.</text>
</comment>
<evidence type="ECO:0000256" key="2">
    <source>
        <dbReference type="SAM" id="MobiDB-lite"/>
    </source>
</evidence>
<dbReference type="SUPFAM" id="SSF53098">
    <property type="entry name" value="Ribonuclease H-like"/>
    <property type="match status" value="1"/>
</dbReference>
<evidence type="ECO:0000313" key="4">
    <source>
        <dbReference type="EMBL" id="KAA3466404.1"/>
    </source>
</evidence>
<proteinExistence type="predicted"/>
<dbReference type="EMBL" id="SMMG02000007">
    <property type="protein sequence ID" value="KAA3466404.1"/>
    <property type="molecule type" value="Genomic_DNA"/>
</dbReference>
<dbReference type="InterPro" id="IPR041577">
    <property type="entry name" value="RT_RNaseH_2"/>
</dbReference>
<accession>A0A5B6VBG6</accession>
<dbReference type="OrthoDB" id="415724at2759"/>
<feature type="compositionally biased region" description="Basic and acidic residues" evidence="2">
    <location>
        <begin position="87"/>
        <end position="101"/>
    </location>
</feature>
<dbReference type="InterPro" id="IPR043128">
    <property type="entry name" value="Rev_trsase/Diguanyl_cyclase"/>
</dbReference>
<name>A0A5B6VBG6_9ROSI</name>
<feature type="compositionally biased region" description="Polar residues" evidence="2">
    <location>
        <begin position="140"/>
        <end position="152"/>
    </location>
</feature>
<dbReference type="PANTHER" id="PTHR37984:SF5">
    <property type="entry name" value="PROTEIN NYNRIN-LIKE"/>
    <property type="match status" value="1"/>
</dbReference>
<dbReference type="GO" id="GO:0003824">
    <property type="term" value="F:catalytic activity"/>
    <property type="evidence" value="ECO:0007669"/>
    <property type="project" value="UniProtKB-KW"/>
</dbReference>
<dbReference type="PROSITE" id="PS50994">
    <property type="entry name" value="INTEGRASE"/>
    <property type="match status" value="1"/>
</dbReference>
<keyword evidence="5" id="KW-1185">Reference proteome</keyword>
<dbReference type="InterPro" id="IPR043502">
    <property type="entry name" value="DNA/RNA_pol_sf"/>
</dbReference>
<feature type="region of interest" description="Disordered" evidence="2">
    <location>
        <begin position="1"/>
        <end position="39"/>
    </location>
</feature>
<dbReference type="AlphaFoldDB" id="A0A5B6VBG6"/>
<dbReference type="Pfam" id="PF00078">
    <property type="entry name" value="RVT_1"/>
    <property type="match status" value="1"/>
</dbReference>
<dbReference type="GO" id="GO:0015074">
    <property type="term" value="P:DNA integration"/>
    <property type="evidence" value="ECO:0007669"/>
    <property type="project" value="InterPro"/>
</dbReference>
<dbReference type="InterPro" id="IPR000477">
    <property type="entry name" value="RT_dom"/>
</dbReference>
<gene>
    <name evidence="4" type="ORF">EPI10_001498</name>
</gene>
<dbReference type="InterPro" id="IPR036397">
    <property type="entry name" value="RNaseH_sf"/>
</dbReference>
<feature type="compositionally biased region" description="Basic and acidic residues" evidence="2">
    <location>
        <begin position="186"/>
        <end position="195"/>
    </location>
</feature>
<evidence type="ECO:0000313" key="5">
    <source>
        <dbReference type="Proteomes" id="UP000325315"/>
    </source>
</evidence>
<organism evidence="4 5">
    <name type="scientific">Gossypium australe</name>
    <dbReference type="NCBI Taxonomy" id="47621"/>
    <lineage>
        <taxon>Eukaryota</taxon>
        <taxon>Viridiplantae</taxon>
        <taxon>Streptophyta</taxon>
        <taxon>Embryophyta</taxon>
        <taxon>Tracheophyta</taxon>
        <taxon>Spermatophyta</taxon>
        <taxon>Magnoliopsida</taxon>
        <taxon>eudicotyledons</taxon>
        <taxon>Gunneridae</taxon>
        <taxon>Pentapetalae</taxon>
        <taxon>rosids</taxon>
        <taxon>malvids</taxon>
        <taxon>Malvales</taxon>
        <taxon>Malvaceae</taxon>
        <taxon>Malvoideae</taxon>
        <taxon>Gossypium</taxon>
    </lineage>
</organism>
<feature type="domain" description="Integrase catalytic" evidence="3">
    <location>
        <begin position="617"/>
        <end position="737"/>
    </location>
</feature>
<dbReference type="GO" id="GO:0003676">
    <property type="term" value="F:nucleic acid binding"/>
    <property type="evidence" value="ECO:0007669"/>
    <property type="project" value="InterPro"/>
</dbReference>
<feature type="compositionally biased region" description="Polar residues" evidence="2">
    <location>
        <begin position="111"/>
        <end position="131"/>
    </location>
</feature>
<dbReference type="Pfam" id="PF17919">
    <property type="entry name" value="RT_RNaseH_2"/>
    <property type="match status" value="1"/>
</dbReference>
<dbReference type="PANTHER" id="PTHR37984">
    <property type="entry name" value="PROTEIN CBG26694"/>
    <property type="match status" value="1"/>
</dbReference>
<dbReference type="Gene3D" id="3.30.420.10">
    <property type="entry name" value="Ribonuclease H-like superfamily/Ribonuclease H"/>
    <property type="match status" value="1"/>
</dbReference>
<dbReference type="Gene3D" id="3.30.70.270">
    <property type="match status" value="2"/>
</dbReference>
<evidence type="ECO:0000259" key="3">
    <source>
        <dbReference type="PROSITE" id="PS50994"/>
    </source>
</evidence>
<feature type="compositionally biased region" description="Polar residues" evidence="2">
    <location>
        <begin position="24"/>
        <end position="34"/>
    </location>
</feature>
<protein>
    <submittedName>
        <fullName evidence="4">DNA/RNA polymerases superfamily protein</fullName>
    </submittedName>
</protein>
<dbReference type="FunFam" id="3.30.70.270:FF:000020">
    <property type="entry name" value="Transposon Tf2-6 polyprotein-like Protein"/>
    <property type="match status" value="1"/>
</dbReference>
<dbReference type="Gene3D" id="3.10.10.10">
    <property type="entry name" value="HIV Type 1 Reverse Transcriptase, subunit A, domain 1"/>
    <property type="match status" value="1"/>
</dbReference>